<dbReference type="AlphaFoldDB" id="A0A2P2I9F1"/>
<feature type="transmembrane region" description="Helical" evidence="8">
    <location>
        <begin position="453"/>
        <end position="472"/>
    </location>
</feature>
<sequence>MNWGVVLCLVWIASVFCDVPKVDFAQDQKVPVYVNTVGNPHNPAATEEYYHFQFCKGTNQGKGLKPGSALAGDRVKRSPYSINFLDEVTRHDLCTRKFTGNDLEKFVLAIKEESVIEIFVDGLPTTVLVGKQFKDEREFQDRHRHNSTHRYLYTHYDFDILYNDRNIIAVTISPDPTKYVELSTDMLASEASSVTYSYSVRWDETDVLWENRALKHIGYIKQPLEIHWISITNSAILAVLLTGFLSVILMRVLRKDFTRYMDQDEEIDEEFEDSGWKQVRNDVFRSPRHPMLFAAGIGNGCQILVVVTALLILALGGTFDPGNRGTVYVTVLFLYAATAGISGYVSAKWYRHFVGAKRSELDWKICAVATASLYVLPFLGVFAVVNTVAIAYSASTAMPFINILSILLLWTVFIFPVTIFGASRGRISGEFELPCKTSRAPRQVPPSPWYKHIYLQMFMAGFLPFTAIYIELHYVFTAVWGDRVYTLFGILFVAFILLLLVTSFVTIVLTYFQLTIEDHRWWWRALISGGSTGLFVYAYAIFFFAYRSEMSGVLQGTFFFGYVAMISYAFFLMLGAVGFLSSFQFIKYIYGVIKSD</sequence>
<name>A0A2P2I9F1_9CRUS</name>
<dbReference type="GO" id="GO:0072657">
    <property type="term" value="P:protein localization to membrane"/>
    <property type="evidence" value="ECO:0007669"/>
    <property type="project" value="TreeGrafter"/>
</dbReference>
<accession>A0A2P2I9F1</accession>
<dbReference type="PANTHER" id="PTHR10766:SF177">
    <property type="entry name" value="TRANSMEMBRANE 9 SUPERFAMILY MEMBER 1"/>
    <property type="match status" value="1"/>
</dbReference>
<evidence type="ECO:0000256" key="5">
    <source>
        <dbReference type="ARBA" id="ARBA00022989"/>
    </source>
</evidence>
<evidence type="ECO:0000256" key="7">
    <source>
        <dbReference type="ARBA" id="ARBA00037688"/>
    </source>
</evidence>
<comment type="function">
    <text evidence="7">Plays an essential role in autophagy.</text>
</comment>
<protein>
    <recommendedName>
        <fullName evidence="8">Transmembrane 9 superfamily member</fullName>
    </recommendedName>
</protein>
<evidence type="ECO:0000256" key="2">
    <source>
        <dbReference type="ARBA" id="ARBA00005227"/>
    </source>
</evidence>
<dbReference type="InterPro" id="IPR004240">
    <property type="entry name" value="EMP70"/>
</dbReference>
<dbReference type="PANTHER" id="PTHR10766">
    <property type="entry name" value="TRANSMEMBRANE 9 SUPERFAMILY PROTEIN"/>
    <property type="match status" value="1"/>
</dbReference>
<evidence type="ECO:0000256" key="3">
    <source>
        <dbReference type="ARBA" id="ARBA00022692"/>
    </source>
</evidence>
<comment type="subcellular location">
    <subcellularLocation>
        <location evidence="1">Cytoplasmic vesicle</location>
        <location evidence="1">Autophagosome membrane</location>
        <topology evidence="1">Multi-pass membrane protein</topology>
    </subcellularLocation>
</comment>
<keyword evidence="3 8" id="KW-0812">Transmembrane</keyword>
<evidence type="ECO:0000256" key="8">
    <source>
        <dbReference type="RuleBase" id="RU363079"/>
    </source>
</evidence>
<proteinExistence type="evidence at transcript level"/>
<evidence type="ECO:0000313" key="9">
    <source>
        <dbReference type="EMBL" id="LAB70653.1"/>
    </source>
</evidence>
<feature type="transmembrane region" description="Helical" evidence="8">
    <location>
        <begin position="228"/>
        <end position="253"/>
    </location>
</feature>
<evidence type="ECO:0000313" key="10">
    <source>
        <dbReference type="EMBL" id="LAC24817.1"/>
    </source>
</evidence>
<feature type="transmembrane region" description="Helical" evidence="8">
    <location>
        <begin position="558"/>
        <end position="580"/>
    </location>
</feature>
<organism evidence="9">
    <name type="scientific">Hirondellea gigas</name>
    <dbReference type="NCBI Taxonomy" id="1518452"/>
    <lineage>
        <taxon>Eukaryota</taxon>
        <taxon>Metazoa</taxon>
        <taxon>Ecdysozoa</taxon>
        <taxon>Arthropoda</taxon>
        <taxon>Crustacea</taxon>
        <taxon>Multicrustacea</taxon>
        <taxon>Malacostraca</taxon>
        <taxon>Eumalacostraca</taxon>
        <taxon>Peracarida</taxon>
        <taxon>Amphipoda</taxon>
        <taxon>Amphilochidea</taxon>
        <taxon>Lysianassida</taxon>
        <taxon>Lysianassidira</taxon>
        <taxon>Lysianassoidea</taxon>
        <taxon>Lysianassidae</taxon>
        <taxon>Hirondellea</taxon>
    </lineage>
</organism>
<feature type="transmembrane region" description="Helical" evidence="8">
    <location>
        <begin position="521"/>
        <end position="546"/>
    </location>
</feature>
<evidence type="ECO:0000256" key="1">
    <source>
        <dbReference type="ARBA" id="ARBA00004542"/>
    </source>
</evidence>
<feature type="transmembrane region" description="Helical" evidence="8">
    <location>
        <begin position="365"/>
        <end position="394"/>
    </location>
</feature>
<keyword evidence="4 8" id="KW-0732">Signal</keyword>
<comment type="similarity">
    <text evidence="2 8">Belongs to the nonaspanin (TM9SF) (TC 9.A.2) family.</text>
</comment>
<feature type="transmembrane region" description="Helical" evidence="8">
    <location>
        <begin position="327"/>
        <end position="345"/>
    </location>
</feature>
<evidence type="ECO:0000256" key="4">
    <source>
        <dbReference type="ARBA" id="ARBA00022729"/>
    </source>
</evidence>
<feature type="transmembrane region" description="Helical" evidence="8">
    <location>
        <begin position="400"/>
        <end position="422"/>
    </location>
</feature>
<feature type="signal peptide" evidence="8">
    <location>
        <begin position="1"/>
        <end position="17"/>
    </location>
</feature>
<dbReference type="GO" id="GO:0000421">
    <property type="term" value="C:autophagosome membrane"/>
    <property type="evidence" value="ECO:0007669"/>
    <property type="project" value="UniProtKB-SubCell"/>
</dbReference>
<dbReference type="Pfam" id="PF02990">
    <property type="entry name" value="EMP70"/>
    <property type="match status" value="1"/>
</dbReference>
<feature type="chain" id="PRO_5033851140" description="Transmembrane 9 superfamily member" evidence="8">
    <location>
        <begin position="18"/>
        <end position="596"/>
    </location>
</feature>
<dbReference type="EMBL" id="IACF01005066">
    <property type="protein sequence ID" value="LAB70653.1"/>
    <property type="molecule type" value="mRNA"/>
</dbReference>
<keyword evidence="5 8" id="KW-1133">Transmembrane helix</keyword>
<keyword evidence="6 8" id="KW-0472">Membrane</keyword>
<feature type="transmembrane region" description="Helical" evidence="8">
    <location>
        <begin position="484"/>
        <end position="509"/>
    </location>
</feature>
<feature type="transmembrane region" description="Helical" evidence="8">
    <location>
        <begin position="292"/>
        <end position="315"/>
    </location>
</feature>
<evidence type="ECO:0000256" key="6">
    <source>
        <dbReference type="ARBA" id="ARBA00023136"/>
    </source>
</evidence>
<dbReference type="EMBL" id="IACT01005669">
    <property type="protein sequence ID" value="LAC24817.1"/>
    <property type="molecule type" value="mRNA"/>
</dbReference>
<reference evidence="9" key="2">
    <citation type="journal article" date="2018" name="Biosci. Biotechnol. Biochem.">
        <title>Polysaccharide hydrolase of the hadal zone amphipods Hirondellea gigas.</title>
        <authorList>
            <person name="Kobayashi H."/>
            <person name="Nagahama T."/>
            <person name="Arai W."/>
            <person name="Sasagawa Y."/>
            <person name="Umeda M."/>
            <person name="Hayashi T."/>
            <person name="Nikaido I."/>
            <person name="Watanabe H."/>
            <person name="Oguri K."/>
            <person name="Kitazato H."/>
            <person name="Fujioka K."/>
            <person name="Kido Y."/>
            <person name="Takami H."/>
        </authorList>
    </citation>
    <scope>NUCLEOTIDE SEQUENCE</scope>
    <source>
        <tissue evidence="9">Whole body</tissue>
    </source>
</reference>
<reference evidence="10" key="1">
    <citation type="submission" date="2017-11" db="EMBL/GenBank/DDBJ databases">
        <title>The sensing device of the deep-sea amphipod.</title>
        <authorList>
            <person name="Kobayashi H."/>
            <person name="Nagahama T."/>
            <person name="Arai W."/>
            <person name="Sasagawa Y."/>
            <person name="Umeda M."/>
            <person name="Hayashi T."/>
            <person name="Nikaido I."/>
            <person name="Watanabe H."/>
            <person name="Oguri K."/>
            <person name="Kitazato H."/>
            <person name="Fujioka K."/>
            <person name="Kido Y."/>
            <person name="Takami H."/>
        </authorList>
    </citation>
    <scope>NUCLEOTIDE SEQUENCE</scope>
    <source>
        <tissue evidence="10">Whole body</tissue>
    </source>
</reference>